<dbReference type="Proteomes" id="UP001223214">
    <property type="component" value="Unassembled WGS sequence"/>
</dbReference>
<dbReference type="EMBL" id="JASSOM010000095">
    <property type="protein sequence ID" value="MDK9366437.1"/>
    <property type="molecule type" value="Genomic_DNA"/>
</dbReference>
<sequence>MEALLSEKESKVTYHYITDIFKGDAELFKYSLGESKIGEATPASLVK</sequence>
<organism evidence="1 2">
    <name type="scientific">Lelliottia wanjuensis</name>
    <dbReference type="NCBI Taxonomy" id="3050585"/>
    <lineage>
        <taxon>Bacteria</taxon>
        <taxon>Pseudomonadati</taxon>
        <taxon>Pseudomonadota</taxon>
        <taxon>Gammaproteobacteria</taxon>
        <taxon>Enterobacterales</taxon>
        <taxon>Enterobacteriaceae</taxon>
        <taxon>Lelliottia</taxon>
    </lineage>
</organism>
<dbReference type="AlphaFoldDB" id="A0AAP4LDK5"/>
<gene>
    <name evidence="1" type="ORF">QQF32_24890</name>
</gene>
<reference evidence="1 2" key="1">
    <citation type="submission" date="2023-06" db="EMBL/GenBank/DDBJ databases">
        <title>Identification and characterization of antibiotic-resistant Gram-negative bacteria.</title>
        <authorList>
            <person name="Cho G.-S."/>
            <person name="Lee J."/>
            <person name="Tai E."/>
            <person name="Jeong S."/>
            <person name="Kim I."/>
            <person name="Kim B.-E."/>
            <person name="Jeong M.-I."/>
            <person name="Oh K.-K."/>
            <person name="Franz C.M.A.P."/>
        </authorList>
    </citation>
    <scope>NUCLEOTIDE SEQUENCE [LARGE SCALE GENOMIC DNA]</scope>
    <source>
        <strain evidence="1 2">V106_12</strain>
    </source>
</reference>
<accession>A0AAP4LDK5</accession>
<dbReference type="RefSeq" id="WP_285150527.1">
    <property type="nucleotide sequence ID" value="NZ_JASSOM010000095.1"/>
</dbReference>
<name>A0AAP4LDK5_9ENTR</name>
<keyword evidence="2" id="KW-1185">Reference proteome</keyword>
<proteinExistence type="predicted"/>
<protein>
    <submittedName>
        <fullName evidence="1">Uncharacterized protein</fullName>
    </submittedName>
</protein>
<evidence type="ECO:0000313" key="1">
    <source>
        <dbReference type="EMBL" id="MDK9366437.1"/>
    </source>
</evidence>
<comment type="caution">
    <text evidence="1">The sequence shown here is derived from an EMBL/GenBank/DDBJ whole genome shotgun (WGS) entry which is preliminary data.</text>
</comment>
<evidence type="ECO:0000313" key="2">
    <source>
        <dbReference type="Proteomes" id="UP001223214"/>
    </source>
</evidence>